<organism evidence="2 3">
    <name type="scientific">[Ruminococcus] torques</name>
    <dbReference type="NCBI Taxonomy" id="33039"/>
    <lineage>
        <taxon>Bacteria</taxon>
        <taxon>Bacillati</taxon>
        <taxon>Bacillota</taxon>
        <taxon>Clostridia</taxon>
        <taxon>Lachnospirales</taxon>
        <taxon>Lachnospiraceae</taxon>
        <taxon>Mediterraneibacter</taxon>
    </lineage>
</organism>
<dbReference type="AlphaFoldDB" id="A0A4Q5C6G5"/>
<dbReference type="Proteomes" id="UP000292665">
    <property type="component" value="Unassembled WGS sequence"/>
</dbReference>
<dbReference type="RefSeq" id="WP_129795021.1">
    <property type="nucleotide sequence ID" value="NZ_RCYR01000031.1"/>
</dbReference>
<proteinExistence type="predicted"/>
<sequence>MKKIKILIYKLWNKVYCWCHKKPKVVGTDDTLDKLIKDNCSISRFGDGEFSLILGGSIAFQRYDKVLEEKLREVLESESERHLVGIPNVFGNLAEFSEESRKWWENYLLGNRKKIYSILPKNKIFYDAQITRIYINRKDKSHSRDRFEKIKTLWNNKNILIVEGALSRCGGE</sequence>
<dbReference type="Pfam" id="PF08759">
    <property type="entry name" value="GT-D"/>
    <property type="match status" value="1"/>
</dbReference>
<dbReference type="EMBL" id="RCYR01000031">
    <property type="protein sequence ID" value="RYS77754.1"/>
    <property type="molecule type" value="Genomic_DNA"/>
</dbReference>
<dbReference type="InterPro" id="IPR014869">
    <property type="entry name" value="GT-D"/>
</dbReference>
<feature type="domain" description="Glycosyltransferase GT-D fold" evidence="1">
    <location>
        <begin position="42"/>
        <end position="170"/>
    </location>
</feature>
<reference evidence="2 3" key="1">
    <citation type="journal article" date="2019" name="Science, e1252229">
        <title>Invertible promoters mediate bacterial phase variation, antibiotic resistance, and host adaptation in the gut.</title>
        <authorList>
            <person name="Jiang X."/>
            <person name="Hall A.B."/>
            <person name="Arthur T.D."/>
            <person name="Plichta D.R."/>
            <person name="Covington C.T."/>
            <person name="Poyet M."/>
            <person name="Crothers J."/>
            <person name="Moses P.L."/>
            <person name="Tolonen A.C."/>
            <person name="Vlamakis H."/>
            <person name="Alm E.J."/>
            <person name="Xavier R.J."/>
        </authorList>
    </citation>
    <scope>NUCLEOTIDE SEQUENCE [LARGE SCALE GENOMIC DNA]</scope>
    <source>
        <strain evidence="3">aa_0143</strain>
    </source>
</reference>
<evidence type="ECO:0000313" key="3">
    <source>
        <dbReference type="Proteomes" id="UP000292665"/>
    </source>
</evidence>
<evidence type="ECO:0000259" key="1">
    <source>
        <dbReference type="Pfam" id="PF08759"/>
    </source>
</evidence>
<accession>A0A4Q5C6G5</accession>
<protein>
    <submittedName>
        <fullName evidence="2">DUF1792 domain-containing protein</fullName>
    </submittedName>
</protein>
<evidence type="ECO:0000313" key="2">
    <source>
        <dbReference type="EMBL" id="RYS77754.1"/>
    </source>
</evidence>
<comment type="caution">
    <text evidence="2">The sequence shown here is derived from an EMBL/GenBank/DDBJ whole genome shotgun (WGS) entry which is preliminary data.</text>
</comment>
<name>A0A4Q5C6G5_9FIRM</name>
<gene>
    <name evidence="2" type="ORF">EAI93_12130</name>
</gene>